<dbReference type="PROSITE" id="PS50118">
    <property type="entry name" value="HMG_BOX_2"/>
    <property type="match status" value="1"/>
</dbReference>
<protein>
    <recommendedName>
        <fullName evidence="8">HMG box domain-containing protein</fullName>
    </recommendedName>
</protein>
<keyword evidence="10" id="KW-1185">Reference proteome</keyword>
<feature type="compositionally biased region" description="Basic and acidic residues" evidence="7">
    <location>
        <begin position="262"/>
        <end position="280"/>
    </location>
</feature>
<dbReference type="STRING" id="126957.T1JFX6"/>
<evidence type="ECO:0000256" key="5">
    <source>
        <dbReference type="ARBA" id="ARBA00023242"/>
    </source>
</evidence>
<dbReference type="HOGENOM" id="CLU_708486_0_0_1"/>
<dbReference type="Pfam" id="PF00505">
    <property type="entry name" value="HMG_box"/>
    <property type="match status" value="1"/>
</dbReference>
<evidence type="ECO:0000256" key="4">
    <source>
        <dbReference type="ARBA" id="ARBA00023163"/>
    </source>
</evidence>
<dbReference type="GO" id="GO:0005634">
    <property type="term" value="C:nucleus"/>
    <property type="evidence" value="ECO:0007669"/>
    <property type="project" value="UniProtKB-UniRule"/>
</dbReference>
<dbReference type="Proteomes" id="UP000014500">
    <property type="component" value="Unassembled WGS sequence"/>
</dbReference>
<evidence type="ECO:0000256" key="3">
    <source>
        <dbReference type="ARBA" id="ARBA00023125"/>
    </source>
</evidence>
<evidence type="ECO:0000256" key="6">
    <source>
        <dbReference type="PROSITE-ProRule" id="PRU00267"/>
    </source>
</evidence>
<dbReference type="eggNOG" id="KOG2746">
    <property type="taxonomic scope" value="Eukaryota"/>
</dbReference>
<dbReference type="AlphaFoldDB" id="T1JFX6"/>
<dbReference type="Gene3D" id="1.10.30.10">
    <property type="entry name" value="High mobility group box domain"/>
    <property type="match status" value="1"/>
</dbReference>
<accession>T1JFX6</accession>
<keyword evidence="2" id="KW-0805">Transcription regulation</keyword>
<feature type="region of interest" description="Disordered" evidence="7">
    <location>
        <begin position="261"/>
        <end position="294"/>
    </location>
</feature>
<dbReference type="SUPFAM" id="SSF47095">
    <property type="entry name" value="HMG-box"/>
    <property type="match status" value="1"/>
</dbReference>
<dbReference type="EnsemblMetazoa" id="SMAR012744-RA">
    <property type="protein sequence ID" value="SMAR012744-PA"/>
    <property type="gene ID" value="SMAR012744"/>
</dbReference>
<keyword evidence="5 6" id="KW-0539">Nucleus</keyword>
<evidence type="ECO:0000313" key="9">
    <source>
        <dbReference type="EnsemblMetazoa" id="SMAR012744-PA"/>
    </source>
</evidence>
<name>T1JFX6_STRMM</name>
<reference evidence="10" key="1">
    <citation type="submission" date="2011-05" db="EMBL/GenBank/DDBJ databases">
        <authorList>
            <person name="Richards S.R."/>
            <person name="Qu J."/>
            <person name="Jiang H."/>
            <person name="Jhangiani S.N."/>
            <person name="Agravi P."/>
            <person name="Goodspeed R."/>
            <person name="Gross S."/>
            <person name="Mandapat C."/>
            <person name="Jackson L."/>
            <person name="Mathew T."/>
            <person name="Pu L."/>
            <person name="Thornton R."/>
            <person name="Saada N."/>
            <person name="Wilczek-Boney K.B."/>
            <person name="Lee S."/>
            <person name="Kovar C."/>
            <person name="Wu Y."/>
            <person name="Scherer S.E."/>
            <person name="Worley K.C."/>
            <person name="Muzny D.M."/>
            <person name="Gibbs R."/>
        </authorList>
    </citation>
    <scope>NUCLEOTIDE SEQUENCE</scope>
    <source>
        <strain evidence="10">Brora</strain>
    </source>
</reference>
<dbReference type="PANTHER" id="PTHR13059">
    <property type="entry name" value="HMG-BOX TRANSCRIPTION FACTOR BBX"/>
    <property type="match status" value="1"/>
</dbReference>
<proteinExistence type="predicted"/>
<keyword evidence="3 6" id="KW-0238">DNA-binding</keyword>
<evidence type="ECO:0000256" key="2">
    <source>
        <dbReference type="ARBA" id="ARBA00023015"/>
    </source>
</evidence>
<feature type="region of interest" description="Disordered" evidence="7">
    <location>
        <begin position="184"/>
        <end position="229"/>
    </location>
</feature>
<feature type="compositionally biased region" description="Basic residues" evidence="7">
    <location>
        <begin position="349"/>
        <end position="358"/>
    </location>
</feature>
<evidence type="ECO:0000256" key="1">
    <source>
        <dbReference type="ARBA" id="ARBA00022553"/>
    </source>
</evidence>
<evidence type="ECO:0000313" key="10">
    <source>
        <dbReference type="Proteomes" id="UP000014500"/>
    </source>
</evidence>
<sequence>MADTECDGSENKDTECDSESEGNGVVRRPMNAFLIFCKRHRSLVREKYPHMENRSITKILGEWWANLEANEKVTYTDLAKQICSAKSSFESDQSKMKSSANDGREVSMSDETKEYFCNEKETTVSNQQLINCIIEKSIGSSQDTVRLNGAGTKLFANELESINKDRKYSDDEFQVVNKSEGGICRKSQRKGKGNRYQALLNEGVLQPPKDRRHASNYTKRGNEEKGNLDANSEEMKSLNLDAQIAALPRCSFDALIKKKRKSDSFSDNDRDYRQDGDGKASEGSSDGDVNSKYIDENDGKARFQSGGFDLEKQIAALPSLNIDLLNQHNRSPEEESNRLDTRPTLVGSQKRKARKRSITHLDPSSEHKPYISVVEPILLNTLSTVARPNE</sequence>
<reference evidence="9" key="2">
    <citation type="submission" date="2015-02" db="UniProtKB">
        <authorList>
            <consortium name="EnsemblMetazoa"/>
        </authorList>
    </citation>
    <scope>IDENTIFICATION</scope>
</reference>
<dbReference type="InterPro" id="IPR052412">
    <property type="entry name" value="CC-Dev_Transcription_Reg"/>
</dbReference>
<feature type="region of interest" description="Disordered" evidence="7">
    <location>
        <begin position="1"/>
        <end position="23"/>
    </location>
</feature>
<keyword evidence="1" id="KW-0597">Phosphoprotein</keyword>
<dbReference type="InterPro" id="IPR009071">
    <property type="entry name" value="HMG_box_dom"/>
</dbReference>
<evidence type="ECO:0000259" key="8">
    <source>
        <dbReference type="PROSITE" id="PS50118"/>
    </source>
</evidence>
<dbReference type="SMART" id="SM00398">
    <property type="entry name" value="HMG"/>
    <property type="match status" value="1"/>
</dbReference>
<dbReference type="EMBL" id="JH432191">
    <property type="status" value="NOT_ANNOTATED_CDS"/>
    <property type="molecule type" value="Genomic_DNA"/>
</dbReference>
<evidence type="ECO:0000256" key="7">
    <source>
        <dbReference type="SAM" id="MobiDB-lite"/>
    </source>
</evidence>
<dbReference type="InterPro" id="IPR036910">
    <property type="entry name" value="HMG_box_dom_sf"/>
</dbReference>
<feature type="DNA-binding region" description="HMG box" evidence="6">
    <location>
        <begin position="26"/>
        <end position="97"/>
    </location>
</feature>
<dbReference type="GO" id="GO:0000981">
    <property type="term" value="F:DNA-binding transcription factor activity, RNA polymerase II-specific"/>
    <property type="evidence" value="ECO:0007669"/>
    <property type="project" value="TreeGrafter"/>
</dbReference>
<keyword evidence="4" id="KW-0804">Transcription</keyword>
<feature type="compositionally biased region" description="Basic and acidic residues" evidence="7">
    <location>
        <begin position="330"/>
        <end position="341"/>
    </location>
</feature>
<dbReference type="GO" id="GO:0000977">
    <property type="term" value="F:RNA polymerase II transcription regulatory region sequence-specific DNA binding"/>
    <property type="evidence" value="ECO:0007669"/>
    <property type="project" value="TreeGrafter"/>
</dbReference>
<feature type="domain" description="HMG box" evidence="8">
    <location>
        <begin position="26"/>
        <end position="97"/>
    </location>
</feature>
<organism evidence="9 10">
    <name type="scientific">Strigamia maritima</name>
    <name type="common">European centipede</name>
    <name type="synonym">Geophilus maritimus</name>
    <dbReference type="NCBI Taxonomy" id="126957"/>
    <lineage>
        <taxon>Eukaryota</taxon>
        <taxon>Metazoa</taxon>
        <taxon>Ecdysozoa</taxon>
        <taxon>Arthropoda</taxon>
        <taxon>Myriapoda</taxon>
        <taxon>Chilopoda</taxon>
        <taxon>Pleurostigmophora</taxon>
        <taxon>Geophilomorpha</taxon>
        <taxon>Linotaeniidae</taxon>
        <taxon>Strigamia</taxon>
    </lineage>
</organism>
<feature type="region of interest" description="Disordered" evidence="7">
    <location>
        <begin position="329"/>
        <end position="364"/>
    </location>
</feature>
<dbReference type="OMA" id="WWANLEA"/>
<dbReference type="PANTHER" id="PTHR13059:SF10">
    <property type="entry name" value="HMG BOX TRANSCRIPTION FACTOR BBX"/>
    <property type="match status" value="1"/>
</dbReference>
<dbReference type="PhylomeDB" id="T1JFX6"/>